<organism evidence="1 2">
    <name type="scientific">Peronosclerospora sorghi</name>
    <dbReference type="NCBI Taxonomy" id="230839"/>
    <lineage>
        <taxon>Eukaryota</taxon>
        <taxon>Sar</taxon>
        <taxon>Stramenopiles</taxon>
        <taxon>Oomycota</taxon>
        <taxon>Peronosporomycetes</taxon>
        <taxon>Peronosporales</taxon>
        <taxon>Peronosporaceae</taxon>
        <taxon>Peronosclerospora</taxon>
    </lineage>
</organism>
<comment type="caution">
    <text evidence="1">The sequence shown here is derived from an EMBL/GenBank/DDBJ whole genome shotgun (WGS) entry which is preliminary data.</text>
</comment>
<protein>
    <submittedName>
        <fullName evidence="1">Uncharacterized protein</fullName>
    </submittedName>
</protein>
<keyword evidence="2" id="KW-1185">Reference proteome</keyword>
<sequence>MKNRVVLNEPSQRNKRFAVHPSNRTEFIRAVQMEETIKNLGKAISKAVTVAEILKHRVAKLHIVTRISSIETLDVYDPLEEGLDRIETNLKIASISIQLSLNDLDRDDTGYQIPIPADQTFGSHRGRGEKREAASEAVKTVDVVDDQQNPGGEGEMASTPTTRGKRGKGRGSKRSGSNGGRGKKDSKRASPDEAGDDAAASSAT</sequence>
<evidence type="ECO:0000313" key="2">
    <source>
        <dbReference type="Proteomes" id="UP001163321"/>
    </source>
</evidence>
<dbReference type="Proteomes" id="UP001163321">
    <property type="component" value="Chromosome 7"/>
</dbReference>
<proteinExistence type="predicted"/>
<accession>A0ACC0VT08</accession>
<dbReference type="EMBL" id="CM047586">
    <property type="protein sequence ID" value="KAI9909236.1"/>
    <property type="molecule type" value="Genomic_DNA"/>
</dbReference>
<evidence type="ECO:0000313" key="1">
    <source>
        <dbReference type="EMBL" id="KAI9909236.1"/>
    </source>
</evidence>
<reference evidence="1 2" key="1">
    <citation type="journal article" date="2022" name="bioRxiv">
        <title>The genome of the oomycete Peronosclerospora sorghi, a cosmopolitan pathogen of maize and sorghum, is inflated with dispersed pseudogenes.</title>
        <authorList>
            <person name="Fletcher K."/>
            <person name="Martin F."/>
            <person name="Isakeit T."/>
            <person name="Cavanaugh K."/>
            <person name="Magill C."/>
            <person name="Michelmore R."/>
        </authorList>
    </citation>
    <scope>NUCLEOTIDE SEQUENCE [LARGE SCALE GENOMIC DNA]</scope>
    <source>
        <strain evidence="1">P6</strain>
    </source>
</reference>
<gene>
    <name evidence="1" type="ORF">PsorP6_015321</name>
</gene>
<name>A0ACC0VT08_9STRA</name>